<evidence type="ECO:0000313" key="2">
    <source>
        <dbReference type="Proteomes" id="UP000276133"/>
    </source>
</evidence>
<gene>
    <name evidence="1" type="ORF">BpHYR1_004753</name>
</gene>
<name>A0A3M7PMP2_BRAPC</name>
<dbReference type="AlphaFoldDB" id="A0A3M7PMP2"/>
<sequence length="59" mass="7059">MYPITPFNQNINELIKSFYISNLSFNLKPIFIHGLKFKTFRIFIYQSCQTLIVKPEEET</sequence>
<dbReference type="Proteomes" id="UP000276133">
    <property type="component" value="Unassembled WGS sequence"/>
</dbReference>
<protein>
    <submittedName>
        <fullName evidence="1">Uncharacterized protein</fullName>
    </submittedName>
</protein>
<evidence type="ECO:0000313" key="1">
    <source>
        <dbReference type="EMBL" id="RNA00387.1"/>
    </source>
</evidence>
<accession>A0A3M7PMP2</accession>
<keyword evidence="2" id="KW-1185">Reference proteome</keyword>
<organism evidence="1 2">
    <name type="scientific">Brachionus plicatilis</name>
    <name type="common">Marine rotifer</name>
    <name type="synonym">Brachionus muelleri</name>
    <dbReference type="NCBI Taxonomy" id="10195"/>
    <lineage>
        <taxon>Eukaryota</taxon>
        <taxon>Metazoa</taxon>
        <taxon>Spiralia</taxon>
        <taxon>Gnathifera</taxon>
        <taxon>Rotifera</taxon>
        <taxon>Eurotatoria</taxon>
        <taxon>Monogononta</taxon>
        <taxon>Pseudotrocha</taxon>
        <taxon>Ploima</taxon>
        <taxon>Brachionidae</taxon>
        <taxon>Brachionus</taxon>
    </lineage>
</organism>
<comment type="caution">
    <text evidence="1">The sequence shown here is derived from an EMBL/GenBank/DDBJ whole genome shotgun (WGS) entry which is preliminary data.</text>
</comment>
<proteinExistence type="predicted"/>
<dbReference type="EMBL" id="REGN01009783">
    <property type="protein sequence ID" value="RNA00387.1"/>
    <property type="molecule type" value="Genomic_DNA"/>
</dbReference>
<reference evidence="1 2" key="1">
    <citation type="journal article" date="2018" name="Sci. Rep.">
        <title>Genomic signatures of local adaptation to the degree of environmental predictability in rotifers.</title>
        <authorList>
            <person name="Franch-Gras L."/>
            <person name="Hahn C."/>
            <person name="Garcia-Roger E.M."/>
            <person name="Carmona M.J."/>
            <person name="Serra M."/>
            <person name="Gomez A."/>
        </authorList>
    </citation>
    <scope>NUCLEOTIDE SEQUENCE [LARGE SCALE GENOMIC DNA]</scope>
    <source>
        <strain evidence="1">HYR1</strain>
    </source>
</reference>